<evidence type="ECO:0000313" key="2">
    <source>
        <dbReference type="Proteomes" id="UP000324974"/>
    </source>
</evidence>
<proteinExistence type="predicted"/>
<dbReference type="KEGG" id="lrs:PX52LOC_00318"/>
<evidence type="ECO:0008006" key="3">
    <source>
        <dbReference type="Google" id="ProtNLM"/>
    </source>
</evidence>
<dbReference type="EMBL" id="CP042425">
    <property type="protein sequence ID" value="QEL13461.1"/>
    <property type="molecule type" value="Genomic_DNA"/>
</dbReference>
<organism evidence="1 2">
    <name type="scientific">Limnoglobus roseus</name>
    <dbReference type="NCBI Taxonomy" id="2598579"/>
    <lineage>
        <taxon>Bacteria</taxon>
        <taxon>Pseudomonadati</taxon>
        <taxon>Planctomycetota</taxon>
        <taxon>Planctomycetia</taxon>
        <taxon>Gemmatales</taxon>
        <taxon>Gemmataceae</taxon>
        <taxon>Limnoglobus</taxon>
    </lineage>
</organism>
<reference evidence="2" key="1">
    <citation type="submission" date="2019-08" db="EMBL/GenBank/DDBJ databases">
        <title>Limnoglobus roseus gen. nov., sp. nov., a novel freshwater planctomycete with a giant genome from the family Gemmataceae.</title>
        <authorList>
            <person name="Kulichevskaya I.S."/>
            <person name="Naumoff D.G."/>
            <person name="Miroshnikov K."/>
            <person name="Ivanova A."/>
            <person name="Philippov D.A."/>
            <person name="Hakobyan A."/>
            <person name="Rijpstra I.C."/>
            <person name="Sinninghe Damste J.S."/>
            <person name="Liesack W."/>
            <person name="Dedysh S.N."/>
        </authorList>
    </citation>
    <scope>NUCLEOTIDE SEQUENCE [LARGE SCALE GENOMIC DNA]</scope>
    <source>
        <strain evidence="2">PX52</strain>
    </source>
</reference>
<protein>
    <recommendedName>
        <fullName evidence="3">SMI1/KNR4 family protein</fullName>
    </recommendedName>
</protein>
<dbReference type="AlphaFoldDB" id="A0A5C1A2X5"/>
<dbReference type="Proteomes" id="UP000324974">
    <property type="component" value="Chromosome"/>
</dbReference>
<gene>
    <name evidence="1" type="ORF">PX52LOC_00318</name>
</gene>
<dbReference type="RefSeq" id="WP_246173629.1">
    <property type="nucleotide sequence ID" value="NZ_CP042425.1"/>
</dbReference>
<evidence type="ECO:0000313" key="1">
    <source>
        <dbReference type="EMBL" id="QEL13461.1"/>
    </source>
</evidence>
<keyword evidence="2" id="KW-1185">Reference proteome</keyword>
<accession>A0A5C1A2X5</accession>
<name>A0A5C1A2X5_9BACT</name>
<sequence length="244" mass="27200">MTEAEWLRSRDLFSLLSAEDPTVTGRKLRLFACHCLRSLGDVLPFESQECIKYMEKHLDGLLKWGDVVSRVNSRTIPYLLDTMASAAQLVTRGIPQLLVDPTADHTASECASWAAVLHRRGPNWRLWKDIVTYGGFVRIYTNEEEEAALLRNAPAASADMFLTAWHDIAGNPFRPVAFDHRWRTSTSIGLAQTMYDARDFAAMPILADALQDAGCEDEAILGHCRGDGPHVRGCWVVDLVLGKS</sequence>